<name>A0AAW8DDE7_9MICC</name>
<sequence length="169" mass="17229">MRRHIQIVAVAVAVLGILFATIATARPVNAQWLDREAASGIFKTKTIPAPLLAGMSPYCSWNSVITTTALVFTWAPPAGYTSSSVSITAQKGAVTQPVTGATTTSSGGVNTTTVPVSLLNALGSLLGGTIVIHLTVVDAPSGWVSKSVDYSWTMSLAGIAVGCSAKAPA</sequence>
<proteinExistence type="predicted"/>
<evidence type="ECO:0000313" key="4">
    <source>
        <dbReference type="Proteomes" id="UP001242995"/>
    </source>
</evidence>
<protein>
    <submittedName>
        <fullName evidence="1">Uncharacterized protein</fullName>
    </submittedName>
</protein>
<dbReference type="Proteomes" id="UP001242995">
    <property type="component" value="Unassembled WGS sequence"/>
</dbReference>
<evidence type="ECO:0000313" key="3">
    <source>
        <dbReference type="Proteomes" id="UP001230951"/>
    </source>
</evidence>
<dbReference type="EMBL" id="JAUSRG010000003">
    <property type="protein sequence ID" value="MDP9904654.1"/>
    <property type="molecule type" value="Genomic_DNA"/>
</dbReference>
<accession>A0AAW8DDE7</accession>
<dbReference type="Proteomes" id="UP001230951">
    <property type="component" value="Unassembled WGS sequence"/>
</dbReference>
<evidence type="ECO:0000313" key="1">
    <source>
        <dbReference type="EMBL" id="MDP9904654.1"/>
    </source>
</evidence>
<organism evidence="1 4">
    <name type="scientific">Arthrobacter bambusae</name>
    <dbReference type="NCBI Taxonomy" id="1338426"/>
    <lineage>
        <taxon>Bacteria</taxon>
        <taxon>Bacillati</taxon>
        <taxon>Actinomycetota</taxon>
        <taxon>Actinomycetes</taxon>
        <taxon>Micrococcales</taxon>
        <taxon>Micrococcaceae</taxon>
        <taxon>Arthrobacter</taxon>
    </lineage>
</organism>
<evidence type="ECO:0000313" key="2">
    <source>
        <dbReference type="EMBL" id="MDQ0180917.1"/>
    </source>
</evidence>
<keyword evidence="3" id="KW-1185">Reference proteome</keyword>
<comment type="caution">
    <text evidence="1">The sequence shown here is derived from an EMBL/GenBank/DDBJ whole genome shotgun (WGS) entry which is preliminary data.</text>
</comment>
<dbReference type="AlphaFoldDB" id="A0AAW8DDE7"/>
<dbReference type="RefSeq" id="WP_306960477.1">
    <property type="nucleotide sequence ID" value="NZ_JAUSRG010000003.1"/>
</dbReference>
<gene>
    <name evidence="1" type="ORF">J2S90_001609</name>
    <name evidence="2" type="ORF">J2S93_002344</name>
</gene>
<dbReference type="EMBL" id="JAUSTF010000004">
    <property type="protein sequence ID" value="MDQ0180917.1"/>
    <property type="molecule type" value="Genomic_DNA"/>
</dbReference>
<reference evidence="1 3" key="1">
    <citation type="submission" date="2023-07" db="EMBL/GenBank/DDBJ databases">
        <title>Sorghum-associated microbial communities from plants grown in Nebraska, USA.</title>
        <authorList>
            <person name="Schachtman D."/>
        </authorList>
    </citation>
    <scope>NUCLEOTIDE SEQUENCE</scope>
    <source>
        <strain evidence="1">DS1006</strain>
        <strain evidence="2 3">DS1016</strain>
    </source>
</reference>